<name>L0HD88_METFS</name>
<proteinExistence type="predicted"/>
<sequence length="619" mass="66705">MVKRYLQVKPLDDVLALLGREFSCIPSVITVPLENASGRITVGPIFAKYSVPEIHLSAMDGIAVVSADTKGASEQHPVTLPRTVRVNTGNVVPQEYDAVIMIEDVWEESGKYTIRKSASPWQHVRPAGEDLAESEMVMPSRHRIRPHETGGLATYGITEVDVITVRIGLVPTGSELVAAGTRPAPGQVVESNTLMAKAILDEVGATCIRYPFVEDTPEKIRNAIRKACSENDLVIVSAGSSAGTKDYTADVIAELGVVLVHGIATKPGKPAIIGRVDGKPVIGLPGYPLSALTVLRELVLPLMRMYGLFVPPYRIVQAQVTTALAKEIGSDEYVACTLGKVGDRFVISPQSKGAGVQMSAIRSNAYIRLPRDSEGFNAGDLVDARLLVPEEEAENALLITGSHDPAIDYLADLLRPKGVSLISTHVGSMGGILALRKDECHAAPTHLLADDGTYNITYVQKYLGVTEVDLLCVAERQQGVVSRDGLSFTDLPGRLFVNRQKGSGTRMLLDYQLKKAGIDPGTIPGYEREVTTHIAVALAVKSREADAGLCVYSAAKALNLPFVPVASERYELAIRREHATDPRVVALMEAIRSKEFKSILEQLGGYETMETGTIRQGSP</sequence>
<dbReference type="SMART" id="SM00852">
    <property type="entry name" value="MoCF_biosynth"/>
    <property type="match status" value="1"/>
</dbReference>
<dbReference type="InterPro" id="IPR005110">
    <property type="entry name" value="MoeA_linker/N"/>
</dbReference>
<dbReference type="Gene3D" id="3.40.980.10">
    <property type="entry name" value="MoaB/Mog-like domain"/>
    <property type="match status" value="1"/>
</dbReference>
<dbReference type="UniPathway" id="UPA00344"/>
<dbReference type="GeneID" id="14309994"/>
<dbReference type="InterPro" id="IPR036135">
    <property type="entry name" value="MoeA_linker/N_sf"/>
</dbReference>
<dbReference type="OrthoDB" id="31371at2157"/>
<dbReference type="InParanoid" id="L0HD88"/>
<keyword evidence="2" id="KW-0501">Molybdenum cofactor biosynthesis</keyword>
<dbReference type="Gene3D" id="3.90.105.10">
    <property type="entry name" value="Molybdopterin biosynthesis moea protein, domain 2"/>
    <property type="match status" value="1"/>
</dbReference>
<dbReference type="InterPro" id="IPR024370">
    <property type="entry name" value="PBP_domain"/>
</dbReference>
<feature type="domain" description="MoaB/Mog" evidence="3">
    <location>
        <begin position="168"/>
        <end position="305"/>
    </location>
</feature>
<dbReference type="EMBL" id="CP003167">
    <property type="protein sequence ID" value="AGB01741.1"/>
    <property type="molecule type" value="Genomic_DNA"/>
</dbReference>
<keyword evidence="5" id="KW-1185">Reference proteome</keyword>
<dbReference type="InterPro" id="IPR038987">
    <property type="entry name" value="MoeA-like"/>
</dbReference>
<dbReference type="InterPro" id="IPR008284">
    <property type="entry name" value="MoCF_biosynth_CS"/>
</dbReference>
<dbReference type="STRING" id="593750.Metfor_0681"/>
<dbReference type="GO" id="GO:0005829">
    <property type="term" value="C:cytosol"/>
    <property type="evidence" value="ECO:0007669"/>
    <property type="project" value="TreeGrafter"/>
</dbReference>
<dbReference type="SUPFAM" id="SSF53850">
    <property type="entry name" value="Periplasmic binding protein-like II"/>
    <property type="match status" value="1"/>
</dbReference>
<dbReference type="eggNOG" id="arCOG00230">
    <property type="taxonomic scope" value="Archaea"/>
</dbReference>
<dbReference type="SUPFAM" id="SSF53218">
    <property type="entry name" value="Molybdenum cofactor biosynthesis proteins"/>
    <property type="match status" value="1"/>
</dbReference>
<dbReference type="NCBIfam" id="NF011068">
    <property type="entry name" value="PRK14498.1"/>
    <property type="match status" value="1"/>
</dbReference>
<dbReference type="Pfam" id="PF03454">
    <property type="entry name" value="MoeA_C"/>
    <property type="match status" value="1"/>
</dbReference>
<dbReference type="PANTHER" id="PTHR10192">
    <property type="entry name" value="MOLYBDOPTERIN BIOSYNTHESIS PROTEIN"/>
    <property type="match status" value="1"/>
</dbReference>
<dbReference type="HOGENOM" id="CLU_010186_3_0_2"/>
<dbReference type="GO" id="GO:0061599">
    <property type="term" value="F:molybdopterin molybdotransferase activity"/>
    <property type="evidence" value="ECO:0007669"/>
    <property type="project" value="TreeGrafter"/>
</dbReference>
<evidence type="ECO:0000313" key="4">
    <source>
        <dbReference type="EMBL" id="AGB01741.1"/>
    </source>
</evidence>
<dbReference type="InterPro" id="IPR036688">
    <property type="entry name" value="MoeA_C_domain_IV_sf"/>
</dbReference>
<dbReference type="Proteomes" id="UP000010824">
    <property type="component" value="Chromosome"/>
</dbReference>
<organism evidence="4 5">
    <name type="scientific">Methanoregula formicica (strain DSM 22288 / NBRC 105244 / SMSP)</name>
    <dbReference type="NCBI Taxonomy" id="593750"/>
    <lineage>
        <taxon>Archaea</taxon>
        <taxon>Methanobacteriati</taxon>
        <taxon>Methanobacteriota</taxon>
        <taxon>Stenosarchaea group</taxon>
        <taxon>Methanomicrobia</taxon>
        <taxon>Methanomicrobiales</taxon>
        <taxon>Methanoregulaceae</taxon>
        <taxon>Methanoregula</taxon>
    </lineage>
</organism>
<dbReference type="eggNOG" id="arCOG00217">
    <property type="taxonomic scope" value="Archaea"/>
</dbReference>
<dbReference type="FunCoup" id="L0HD88">
    <property type="interactions" value="120"/>
</dbReference>
<gene>
    <name evidence="4" type="ordered locus">Metfor_0681</name>
</gene>
<evidence type="ECO:0000313" key="5">
    <source>
        <dbReference type="Proteomes" id="UP000010824"/>
    </source>
</evidence>
<dbReference type="InterPro" id="IPR005111">
    <property type="entry name" value="MoeA_C_domain_IV"/>
</dbReference>
<dbReference type="Gene3D" id="2.170.190.11">
    <property type="entry name" value="Molybdopterin biosynthesis moea protein, domain 3"/>
    <property type="match status" value="1"/>
</dbReference>
<accession>L0HD88</accession>
<dbReference type="GO" id="GO:0006777">
    <property type="term" value="P:Mo-molybdopterin cofactor biosynthetic process"/>
    <property type="evidence" value="ECO:0007669"/>
    <property type="project" value="UniProtKB-KW"/>
</dbReference>
<dbReference type="PANTHER" id="PTHR10192:SF16">
    <property type="entry name" value="MOLYBDOPTERIN MOLYBDENUMTRANSFERASE"/>
    <property type="match status" value="1"/>
</dbReference>
<reference evidence="5" key="1">
    <citation type="submission" date="2011-12" db="EMBL/GenBank/DDBJ databases">
        <title>Complete sequence of Methanoregula formicicum SMSP.</title>
        <authorList>
            <person name="Lucas S."/>
            <person name="Han J."/>
            <person name="Lapidus A."/>
            <person name="Cheng J.-F."/>
            <person name="Goodwin L."/>
            <person name="Pitluck S."/>
            <person name="Peters L."/>
            <person name="Ovchinnikova G."/>
            <person name="Teshima H."/>
            <person name="Detter J.C."/>
            <person name="Han C."/>
            <person name="Tapia R."/>
            <person name="Land M."/>
            <person name="Hauser L."/>
            <person name="Kyrpides N."/>
            <person name="Ivanova N."/>
            <person name="Pagani I."/>
            <person name="Imachi H."/>
            <person name="Tamaki H."/>
            <person name="Sekiguchi Y."/>
            <person name="Kamagata Y."/>
            <person name="Cadillo-Quiroz H."/>
            <person name="Zinder S."/>
            <person name="Liu W.-T."/>
            <person name="Woyke T."/>
        </authorList>
    </citation>
    <scope>NUCLEOTIDE SEQUENCE [LARGE SCALE GENOMIC DNA]</scope>
    <source>
        <strain evidence="5">DSM 22288 / NBRC 105244 / SMSP</strain>
    </source>
</reference>
<dbReference type="Gene3D" id="2.40.340.10">
    <property type="entry name" value="MoeA, C-terminal, domain IV"/>
    <property type="match status" value="1"/>
</dbReference>
<dbReference type="CDD" id="cd00887">
    <property type="entry name" value="MoeA"/>
    <property type="match status" value="1"/>
</dbReference>
<dbReference type="RefSeq" id="WP_015284705.1">
    <property type="nucleotide sequence ID" value="NC_019943.1"/>
</dbReference>
<dbReference type="SUPFAM" id="SSF63882">
    <property type="entry name" value="MoeA N-terminal region -like"/>
    <property type="match status" value="1"/>
</dbReference>
<evidence type="ECO:0000259" key="3">
    <source>
        <dbReference type="SMART" id="SM00852"/>
    </source>
</evidence>
<dbReference type="AlphaFoldDB" id="L0HD88"/>
<evidence type="ECO:0000256" key="1">
    <source>
        <dbReference type="ARBA" id="ARBA00005046"/>
    </source>
</evidence>
<evidence type="ECO:0000256" key="2">
    <source>
        <dbReference type="ARBA" id="ARBA00023150"/>
    </source>
</evidence>
<dbReference type="InterPro" id="IPR001453">
    <property type="entry name" value="MoaB/Mog_dom"/>
</dbReference>
<dbReference type="InterPro" id="IPR036425">
    <property type="entry name" value="MoaB/Mog-like_dom_sf"/>
</dbReference>
<dbReference type="PROSITE" id="PS01079">
    <property type="entry name" value="MOCF_BIOSYNTHESIS_2"/>
    <property type="match status" value="1"/>
</dbReference>
<reference evidence="4 5" key="2">
    <citation type="journal article" date="2014" name="Genome Announc.">
        <title>Complete Genome Sequence of Methanoregula formicica SMSPT, a Mesophilic Hydrogenotrophic Methanogen Isolated from a Methanogenic Upflow Anaerobic Sludge Blanket Reactor.</title>
        <authorList>
            <person name="Yamamoto K."/>
            <person name="Tamaki H."/>
            <person name="Cadillo-Quiroz H."/>
            <person name="Imachi H."/>
            <person name="Kyrpides N."/>
            <person name="Woyke T."/>
            <person name="Goodwin L."/>
            <person name="Zinder S.H."/>
            <person name="Kamagata Y."/>
            <person name="Liu W.T."/>
        </authorList>
    </citation>
    <scope>NUCLEOTIDE SEQUENCE [LARGE SCALE GENOMIC DNA]</scope>
    <source>
        <strain evidence="5">DSM 22288 / NBRC 105244 / SMSP</strain>
    </source>
</reference>
<comment type="pathway">
    <text evidence="1">Cofactor biosynthesis; molybdopterin biosynthesis.</text>
</comment>
<dbReference type="Pfam" id="PF03453">
    <property type="entry name" value="MoeA_N"/>
    <property type="match status" value="1"/>
</dbReference>
<dbReference type="Pfam" id="PF12727">
    <property type="entry name" value="PBP_like"/>
    <property type="match status" value="1"/>
</dbReference>
<dbReference type="Pfam" id="PF00994">
    <property type="entry name" value="MoCF_biosynth"/>
    <property type="match status" value="1"/>
</dbReference>
<dbReference type="SUPFAM" id="SSF63867">
    <property type="entry name" value="MoeA C-terminal domain-like"/>
    <property type="match status" value="1"/>
</dbReference>
<protein>
    <submittedName>
        <fullName evidence="4">Molybdenum cofactor synthesis domain protein</fullName>
    </submittedName>
</protein>
<dbReference type="KEGG" id="mfo:Metfor_0681"/>
<dbReference type="NCBIfam" id="TIGR00177">
    <property type="entry name" value="molyb_syn"/>
    <property type="match status" value="1"/>
</dbReference>